<dbReference type="Pfam" id="PF13545">
    <property type="entry name" value="HTH_Crp_2"/>
    <property type="match status" value="1"/>
</dbReference>
<dbReference type="PROSITE" id="PS51063">
    <property type="entry name" value="HTH_CRP_2"/>
    <property type="match status" value="1"/>
</dbReference>
<comment type="caution">
    <text evidence="7">The sequence shown here is derived from an EMBL/GenBank/DDBJ whole genome shotgun (WGS) entry which is preliminary data.</text>
</comment>
<name>A0ABV7KWQ7_9PROT</name>
<protein>
    <submittedName>
        <fullName evidence="7">Crp/Fnr family transcriptional regulator</fullName>
    </submittedName>
</protein>
<accession>A0ABV7KWQ7</accession>
<sequence>MGQGAEQAPGEQPGRQKQKGQAIPTDSAAAAERLRSIDVLRDVAEDVLRQMAMSCAWQSYRAGVQIFDRDSASRDVLFVVEGAVQVVNYSATGREIAYAEVAAGGFLGEISAIDGEPRSATVVAARPTLIAALPPDRFAELLDRHPPVARQVMRRLARIIRTCDERIMDLSTLGAVARVQREVLRLARPDPNTPGAAVIHPIPTQQQIAGHASTTRETVARTLSNLQSAGFLVRKGRTVTILDVGRLTRLTEDLTTAGGESAR</sequence>
<dbReference type="RefSeq" id="WP_379898895.1">
    <property type="nucleotide sequence ID" value="NZ_JBHRTR010000015.1"/>
</dbReference>
<keyword evidence="3" id="KW-0804">Transcription</keyword>
<evidence type="ECO:0000313" key="8">
    <source>
        <dbReference type="Proteomes" id="UP001595528"/>
    </source>
</evidence>
<dbReference type="SUPFAM" id="SSF46785">
    <property type="entry name" value="Winged helix' DNA-binding domain"/>
    <property type="match status" value="1"/>
</dbReference>
<dbReference type="InterPro" id="IPR000595">
    <property type="entry name" value="cNMP-bd_dom"/>
</dbReference>
<keyword evidence="2" id="KW-0238">DNA-binding</keyword>
<dbReference type="EMBL" id="JBHRTR010000015">
    <property type="protein sequence ID" value="MFC3226774.1"/>
    <property type="molecule type" value="Genomic_DNA"/>
</dbReference>
<evidence type="ECO:0000256" key="2">
    <source>
        <dbReference type="ARBA" id="ARBA00023125"/>
    </source>
</evidence>
<dbReference type="CDD" id="cd00038">
    <property type="entry name" value="CAP_ED"/>
    <property type="match status" value="1"/>
</dbReference>
<dbReference type="InterPro" id="IPR036390">
    <property type="entry name" value="WH_DNA-bd_sf"/>
</dbReference>
<evidence type="ECO:0000256" key="4">
    <source>
        <dbReference type="SAM" id="MobiDB-lite"/>
    </source>
</evidence>
<dbReference type="InterPro" id="IPR036388">
    <property type="entry name" value="WH-like_DNA-bd_sf"/>
</dbReference>
<keyword evidence="8" id="KW-1185">Reference proteome</keyword>
<evidence type="ECO:0000256" key="3">
    <source>
        <dbReference type="ARBA" id="ARBA00023163"/>
    </source>
</evidence>
<feature type="domain" description="HTH crp-type" evidence="6">
    <location>
        <begin position="173"/>
        <end position="245"/>
    </location>
</feature>
<dbReference type="SMART" id="SM00419">
    <property type="entry name" value="HTH_CRP"/>
    <property type="match status" value="1"/>
</dbReference>
<dbReference type="PROSITE" id="PS50042">
    <property type="entry name" value="CNMP_BINDING_3"/>
    <property type="match status" value="1"/>
</dbReference>
<feature type="region of interest" description="Disordered" evidence="4">
    <location>
        <begin position="1"/>
        <end position="28"/>
    </location>
</feature>
<feature type="domain" description="Cyclic nucleotide-binding" evidence="5">
    <location>
        <begin position="39"/>
        <end position="159"/>
    </location>
</feature>
<dbReference type="PANTHER" id="PTHR24567:SF74">
    <property type="entry name" value="HTH-TYPE TRANSCRIPTIONAL REGULATOR ARCR"/>
    <property type="match status" value="1"/>
</dbReference>
<evidence type="ECO:0000259" key="5">
    <source>
        <dbReference type="PROSITE" id="PS50042"/>
    </source>
</evidence>
<dbReference type="InterPro" id="IPR050397">
    <property type="entry name" value="Env_Response_Regulators"/>
</dbReference>
<dbReference type="InterPro" id="IPR014710">
    <property type="entry name" value="RmlC-like_jellyroll"/>
</dbReference>
<evidence type="ECO:0000259" key="6">
    <source>
        <dbReference type="PROSITE" id="PS51063"/>
    </source>
</evidence>
<dbReference type="InterPro" id="IPR012318">
    <property type="entry name" value="HTH_CRP"/>
</dbReference>
<dbReference type="InterPro" id="IPR018490">
    <property type="entry name" value="cNMP-bd_dom_sf"/>
</dbReference>
<gene>
    <name evidence="7" type="ORF">ACFOGJ_06015</name>
</gene>
<dbReference type="SMART" id="SM00100">
    <property type="entry name" value="cNMP"/>
    <property type="match status" value="1"/>
</dbReference>
<proteinExistence type="predicted"/>
<dbReference type="Proteomes" id="UP001595528">
    <property type="component" value="Unassembled WGS sequence"/>
</dbReference>
<evidence type="ECO:0000313" key="7">
    <source>
        <dbReference type="EMBL" id="MFC3226774.1"/>
    </source>
</evidence>
<keyword evidence="1" id="KW-0805">Transcription regulation</keyword>
<organism evidence="7 8">
    <name type="scientific">Marinibaculum pumilum</name>
    <dbReference type="NCBI Taxonomy" id="1766165"/>
    <lineage>
        <taxon>Bacteria</taxon>
        <taxon>Pseudomonadati</taxon>
        <taxon>Pseudomonadota</taxon>
        <taxon>Alphaproteobacteria</taxon>
        <taxon>Rhodospirillales</taxon>
        <taxon>Rhodospirillaceae</taxon>
        <taxon>Marinibaculum</taxon>
    </lineage>
</organism>
<dbReference type="SUPFAM" id="SSF51206">
    <property type="entry name" value="cAMP-binding domain-like"/>
    <property type="match status" value="1"/>
</dbReference>
<evidence type="ECO:0000256" key="1">
    <source>
        <dbReference type="ARBA" id="ARBA00023015"/>
    </source>
</evidence>
<dbReference type="Pfam" id="PF00027">
    <property type="entry name" value="cNMP_binding"/>
    <property type="match status" value="1"/>
</dbReference>
<dbReference type="Gene3D" id="1.10.10.10">
    <property type="entry name" value="Winged helix-like DNA-binding domain superfamily/Winged helix DNA-binding domain"/>
    <property type="match status" value="1"/>
</dbReference>
<reference evidence="8" key="1">
    <citation type="journal article" date="2019" name="Int. J. Syst. Evol. Microbiol.">
        <title>The Global Catalogue of Microorganisms (GCM) 10K type strain sequencing project: providing services to taxonomists for standard genome sequencing and annotation.</title>
        <authorList>
            <consortium name="The Broad Institute Genomics Platform"/>
            <consortium name="The Broad Institute Genome Sequencing Center for Infectious Disease"/>
            <person name="Wu L."/>
            <person name="Ma J."/>
        </authorList>
    </citation>
    <scope>NUCLEOTIDE SEQUENCE [LARGE SCALE GENOMIC DNA]</scope>
    <source>
        <strain evidence="8">KCTC 42964</strain>
    </source>
</reference>
<dbReference type="Gene3D" id="2.60.120.10">
    <property type="entry name" value="Jelly Rolls"/>
    <property type="match status" value="1"/>
</dbReference>
<dbReference type="PANTHER" id="PTHR24567">
    <property type="entry name" value="CRP FAMILY TRANSCRIPTIONAL REGULATORY PROTEIN"/>
    <property type="match status" value="1"/>
</dbReference>